<reference evidence="2" key="1">
    <citation type="journal article" date="2014" name="Front. Microbiol.">
        <title>High frequency of phylogenetically diverse reductive dehalogenase-homologous genes in deep subseafloor sedimentary metagenomes.</title>
        <authorList>
            <person name="Kawai M."/>
            <person name="Futagami T."/>
            <person name="Toyoda A."/>
            <person name="Takaki Y."/>
            <person name="Nishi S."/>
            <person name="Hori S."/>
            <person name="Arai W."/>
            <person name="Tsubouchi T."/>
            <person name="Morono Y."/>
            <person name="Uchiyama I."/>
            <person name="Ito T."/>
            <person name="Fujiyama A."/>
            <person name="Inagaki F."/>
            <person name="Takami H."/>
        </authorList>
    </citation>
    <scope>NUCLEOTIDE SEQUENCE</scope>
    <source>
        <strain evidence="2">Expedition CK06-06</strain>
    </source>
</reference>
<accession>X1JPR0</accession>
<name>X1JPR0_9ZZZZ</name>
<dbReference type="GO" id="GO:0003677">
    <property type="term" value="F:DNA binding"/>
    <property type="evidence" value="ECO:0007669"/>
    <property type="project" value="UniProtKB-KW"/>
</dbReference>
<dbReference type="Gene3D" id="3.90.1570.30">
    <property type="match status" value="1"/>
</dbReference>
<dbReference type="GO" id="GO:0009307">
    <property type="term" value="P:DNA restriction-modification system"/>
    <property type="evidence" value="ECO:0007669"/>
    <property type="project" value="UniProtKB-KW"/>
</dbReference>
<dbReference type="GO" id="GO:0005524">
    <property type="term" value="F:ATP binding"/>
    <property type="evidence" value="ECO:0007669"/>
    <property type="project" value="UniProtKB-KW"/>
</dbReference>
<sequence>MIKNQAYEKIHDLIERYNRLVGEKKIHQFSEADVGSKFILPFFEALGWNIKNIDEVKEQRRTISGPADYSLEVNGRPKIVIEIKKFNEDLDNKRTIRGKEESYPEQAFRYCWWLKVDWVILTNFKETRFYYSHERKPEDGLIFKL</sequence>
<dbReference type="EMBL" id="BARU01040969">
    <property type="protein sequence ID" value="GAH83425.1"/>
    <property type="molecule type" value="Genomic_DNA"/>
</dbReference>
<dbReference type="InterPro" id="IPR007409">
    <property type="entry name" value="Restrct_endonuc_type1_HsdR_N"/>
</dbReference>
<gene>
    <name evidence="2" type="ORF">S03H2_63263</name>
</gene>
<protein>
    <recommendedName>
        <fullName evidence="1">Restriction endonuclease type I HsdR N-terminal domain-containing protein</fullName>
    </recommendedName>
</protein>
<dbReference type="Pfam" id="PF04313">
    <property type="entry name" value="HSDR_N"/>
    <property type="match status" value="1"/>
</dbReference>
<evidence type="ECO:0000313" key="2">
    <source>
        <dbReference type="EMBL" id="GAH83425.1"/>
    </source>
</evidence>
<feature type="domain" description="Restriction endonuclease type I HsdR N-terminal" evidence="1">
    <location>
        <begin position="67"/>
        <end position="136"/>
    </location>
</feature>
<proteinExistence type="predicted"/>
<dbReference type="GO" id="GO:0009035">
    <property type="term" value="F:type I site-specific deoxyribonuclease activity"/>
    <property type="evidence" value="ECO:0007669"/>
    <property type="project" value="UniProtKB-EC"/>
</dbReference>
<dbReference type="AlphaFoldDB" id="X1JPR0"/>
<feature type="non-terminal residue" evidence="2">
    <location>
        <position position="145"/>
    </location>
</feature>
<comment type="caution">
    <text evidence="2">The sequence shown here is derived from an EMBL/GenBank/DDBJ whole genome shotgun (WGS) entry which is preliminary data.</text>
</comment>
<organism evidence="2">
    <name type="scientific">marine sediment metagenome</name>
    <dbReference type="NCBI Taxonomy" id="412755"/>
    <lineage>
        <taxon>unclassified sequences</taxon>
        <taxon>metagenomes</taxon>
        <taxon>ecological metagenomes</taxon>
    </lineage>
</organism>
<evidence type="ECO:0000259" key="1">
    <source>
        <dbReference type="Pfam" id="PF04313"/>
    </source>
</evidence>